<keyword evidence="3" id="KW-0966">Cell projection</keyword>
<dbReference type="Pfam" id="PF02120">
    <property type="entry name" value="Flg_hook"/>
    <property type="match status" value="1"/>
</dbReference>
<feature type="compositionally biased region" description="Low complexity" evidence="1">
    <location>
        <begin position="81"/>
        <end position="93"/>
    </location>
</feature>
<evidence type="ECO:0000256" key="1">
    <source>
        <dbReference type="SAM" id="MobiDB-lite"/>
    </source>
</evidence>
<evidence type="ECO:0000313" key="4">
    <source>
        <dbReference type="Proteomes" id="UP000317909"/>
    </source>
</evidence>
<feature type="compositionally biased region" description="Low complexity" evidence="1">
    <location>
        <begin position="299"/>
        <end position="331"/>
    </location>
</feature>
<dbReference type="CDD" id="cd17470">
    <property type="entry name" value="T3SS_Flik_C"/>
    <property type="match status" value="1"/>
</dbReference>
<dbReference type="PANTHER" id="PTHR37533:SF2">
    <property type="entry name" value="FLAGELLAR HOOK-LENGTH CONTROL PROTEIN"/>
    <property type="match status" value="1"/>
</dbReference>
<feature type="compositionally biased region" description="Polar residues" evidence="1">
    <location>
        <begin position="248"/>
        <end position="259"/>
    </location>
</feature>
<dbReference type="Gene3D" id="3.30.750.140">
    <property type="match status" value="1"/>
</dbReference>
<feature type="region of interest" description="Disordered" evidence="1">
    <location>
        <begin position="144"/>
        <end position="370"/>
    </location>
</feature>
<name>A0A517U0X6_9BACT</name>
<proteinExistence type="predicted"/>
<evidence type="ECO:0000313" key="3">
    <source>
        <dbReference type="EMBL" id="QDT74272.1"/>
    </source>
</evidence>
<evidence type="ECO:0000259" key="2">
    <source>
        <dbReference type="Pfam" id="PF02120"/>
    </source>
</evidence>
<keyword evidence="3" id="KW-0282">Flagellum</keyword>
<dbReference type="EMBL" id="CP036339">
    <property type="protein sequence ID" value="QDT74272.1"/>
    <property type="molecule type" value="Genomic_DNA"/>
</dbReference>
<dbReference type="Proteomes" id="UP000317909">
    <property type="component" value="Chromosome"/>
</dbReference>
<sequence length="516" mass="52693">MPFSPLDALMQVVAPARALEPPPRNDGPGAFAPALEQAYQAESPRPPGPPAAPPAEEKPKAADASASGEKRDSDRPTNDLAAKPEPADGADGPAEAEEAKSGDDGDQDAAEISAEGAAAMGVIQDAKNVEQKVVADAGGIETKVVAAPEVDGKPPSEPAKNNAVPTGEETAADEGAGASEPSVGKSAPDLTTEVAVSAPNTRRRQSDDERHNRESSGDGNTADHKANRQQAEEASDPVSIDGAEDATSEQPPAEQNTAEVSADADSDSRGAPSAKETSETADDVKRVASKNDAPPPPGDVAAAAPPTLGENSAASPADVAGPPPAAVVGDSTTNAPEAAPRAPGAIDRMIGGHSLKASKESSEPNGMPTVDRARFVQRVEGAMKAAQQRDGKIQVRLSPPDLGSIKIELAVQNGVLSAKLEAETPAARNLLLDSLPALRERLAQQDIRVDKFDVDVRREGSNNGNGQPDERAANQSGERQPGRNRPAAVRAPGNATVSLRSSAATTSSAAGLDVRV</sequence>
<dbReference type="OrthoDB" id="292554at2"/>
<feature type="compositionally biased region" description="Basic and acidic residues" evidence="1">
    <location>
        <begin position="276"/>
        <end position="286"/>
    </location>
</feature>
<feature type="compositionally biased region" description="Low complexity" evidence="1">
    <location>
        <begin position="495"/>
        <end position="510"/>
    </location>
</feature>
<feature type="compositionally biased region" description="Pro residues" evidence="1">
    <location>
        <begin position="44"/>
        <end position="53"/>
    </location>
</feature>
<dbReference type="PANTHER" id="PTHR37533">
    <property type="entry name" value="FLAGELLAR HOOK-LENGTH CONTROL PROTEIN"/>
    <property type="match status" value="1"/>
</dbReference>
<dbReference type="AlphaFoldDB" id="A0A517U0X6"/>
<accession>A0A517U0X6</accession>
<feature type="region of interest" description="Disordered" evidence="1">
    <location>
        <begin position="453"/>
        <end position="516"/>
    </location>
</feature>
<reference evidence="3 4" key="1">
    <citation type="submission" date="2019-02" db="EMBL/GenBank/DDBJ databases">
        <title>Deep-cultivation of Planctomycetes and their phenomic and genomic characterization uncovers novel biology.</title>
        <authorList>
            <person name="Wiegand S."/>
            <person name="Jogler M."/>
            <person name="Boedeker C."/>
            <person name="Pinto D."/>
            <person name="Vollmers J."/>
            <person name="Rivas-Marin E."/>
            <person name="Kohn T."/>
            <person name="Peeters S.H."/>
            <person name="Heuer A."/>
            <person name="Rast P."/>
            <person name="Oberbeckmann S."/>
            <person name="Bunk B."/>
            <person name="Jeske O."/>
            <person name="Meyerdierks A."/>
            <person name="Storesund J.E."/>
            <person name="Kallscheuer N."/>
            <person name="Luecker S."/>
            <person name="Lage O.M."/>
            <person name="Pohl T."/>
            <person name="Merkel B.J."/>
            <person name="Hornburger P."/>
            <person name="Mueller R.-W."/>
            <person name="Bruemmer F."/>
            <person name="Labrenz M."/>
            <person name="Spormann A.M."/>
            <person name="Op den Camp H."/>
            <person name="Overmann J."/>
            <person name="Amann R."/>
            <person name="Jetten M.S.M."/>
            <person name="Mascher T."/>
            <person name="Medema M.H."/>
            <person name="Devos D.P."/>
            <person name="Kaster A.-K."/>
            <person name="Ovreas L."/>
            <person name="Rohde M."/>
            <person name="Galperin M.Y."/>
            <person name="Jogler C."/>
        </authorList>
    </citation>
    <scope>NUCLEOTIDE SEQUENCE [LARGE SCALE GENOMIC DNA]</scope>
    <source>
        <strain evidence="3 4">I41</strain>
    </source>
</reference>
<feature type="domain" description="Flagellar hook-length control protein-like C-terminal" evidence="2">
    <location>
        <begin position="381"/>
        <end position="460"/>
    </location>
</feature>
<keyword evidence="3" id="KW-0969">Cilium</keyword>
<feature type="compositionally biased region" description="Basic and acidic residues" evidence="1">
    <location>
        <begin position="204"/>
        <end position="226"/>
    </location>
</feature>
<protein>
    <submittedName>
        <fullName evidence="3">Flagellar hook-length control protein FliK</fullName>
    </submittedName>
</protein>
<gene>
    <name evidence="3" type="ORF">I41_34670</name>
</gene>
<feature type="compositionally biased region" description="Basic and acidic residues" evidence="1">
    <location>
        <begin position="68"/>
        <end position="77"/>
    </location>
</feature>
<feature type="compositionally biased region" description="Low complexity" evidence="1">
    <location>
        <begin position="167"/>
        <end position="180"/>
    </location>
</feature>
<dbReference type="InterPro" id="IPR052563">
    <property type="entry name" value="FliK"/>
</dbReference>
<feature type="region of interest" description="Disordered" evidence="1">
    <location>
        <begin position="17"/>
        <end position="116"/>
    </location>
</feature>
<dbReference type="InterPro" id="IPR038610">
    <property type="entry name" value="FliK-like_C_sf"/>
</dbReference>
<keyword evidence="4" id="KW-1185">Reference proteome</keyword>
<organism evidence="3 4">
    <name type="scientific">Lacipirellula limnantheis</name>
    <dbReference type="NCBI Taxonomy" id="2528024"/>
    <lineage>
        <taxon>Bacteria</taxon>
        <taxon>Pseudomonadati</taxon>
        <taxon>Planctomycetota</taxon>
        <taxon>Planctomycetia</taxon>
        <taxon>Pirellulales</taxon>
        <taxon>Lacipirellulaceae</taxon>
        <taxon>Lacipirellula</taxon>
    </lineage>
</organism>
<dbReference type="InterPro" id="IPR021136">
    <property type="entry name" value="Flagellar_hook_control-like_C"/>
</dbReference>
<dbReference type="KEGG" id="llh:I41_34670"/>
<dbReference type="RefSeq" id="WP_145434039.1">
    <property type="nucleotide sequence ID" value="NZ_CP036339.1"/>
</dbReference>